<keyword evidence="8" id="KW-1185">Reference proteome</keyword>
<evidence type="ECO:0000256" key="2">
    <source>
        <dbReference type="ARBA" id="ARBA00023015"/>
    </source>
</evidence>
<accession>R7ZX03</accession>
<evidence type="ECO:0000256" key="1">
    <source>
        <dbReference type="ARBA" id="ARBA00010641"/>
    </source>
</evidence>
<dbReference type="PANTHER" id="PTHR43133:SF46">
    <property type="entry name" value="RNA POLYMERASE SIGMA-70 FACTOR ECF SUBFAMILY"/>
    <property type="match status" value="1"/>
</dbReference>
<dbReference type="GO" id="GO:0006352">
    <property type="term" value="P:DNA-templated transcription initiation"/>
    <property type="evidence" value="ECO:0007669"/>
    <property type="project" value="InterPro"/>
</dbReference>
<dbReference type="OrthoDB" id="9150024at2"/>
<reference evidence="7 8" key="1">
    <citation type="submission" date="2013-02" db="EMBL/GenBank/DDBJ databases">
        <title>A novel strain isolated from Lonar lake, Maharashtra, India.</title>
        <authorList>
            <person name="Singh A."/>
        </authorList>
    </citation>
    <scope>NUCLEOTIDE SEQUENCE [LARGE SCALE GENOMIC DNA]</scope>
    <source>
        <strain evidence="7 8">AK24</strain>
    </source>
</reference>
<evidence type="ECO:0000259" key="6">
    <source>
        <dbReference type="Pfam" id="PF08281"/>
    </source>
</evidence>
<dbReference type="Proteomes" id="UP000013909">
    <property type="component" value="Unassembled WGS sequence"/>
</dbReference>
<dbReference type="CDD" id="cd06171">
    <property type="entry name" value="Sigma70_r4"/>
    <property type="match status" value="1"/>
</dbReference>
<dbReference type="AlphaFoldDB" id="R7ZX03"/>
<gene>
    <name evidence="7" type="ORF">ADIS_0884</name>
</gene>
<dbReference type="NCBIfam" id="TIGR02937">
    <property type="entry name" value="sigma70-ECF"/>
    <property type="match status" value="1"/>
</dbReference>
<name>R7ZX03_9BACT</name>
<keyword evidence="3" id="KW-0731">Sigma factor</keyword>
<sequence length="212" mass="24873">MSINPKNKTTVPIIPVPYRHAATMETFKDKTDAEIWRAFDGGDEMAFNFIYRVFAPALFRFGSQFTQDQPTVQDCIQNIFIGLRKNRGRLSEVKSIKSYLYKCLQRDLIRELNKRRETKISPDSLDYGFFEIEASFETKLIQDEKEQEQKRTIQLAIGHLTARQRQAILLLYEEGMSYREIAEVMELNEVKSARKIVYRALESLKQFLKKDV</sequence>
<dbReference type="GO" id="GO:0016987">
    <property type="term" value="F:sigma factor activity"/>
    <property type="evidence" value="ECO:0007669"/>
    <property type="project" value="UniProtKB-KW"/>
</dbReference>
<dbReference type="InterPro" id="IPR013325">
    <property type="entry name" value="RNA_pol_sigma_r2"/>
</dbReference>
<dbReference type="InterPro" id="IPR007627">
    <property type="entry name" value="RNA_pol_sigma70_r2"/>
</dbReference>
<dbReference type="RefSeq" id="WP_010853032.1">
    <property type="nucleotide sequence ID" value="NZ_AQHR01000029.1"/>
</dbReference>
<dbReference type="Pfam" id="PF04542">
    <property type="entry name" value="Sigma70_r2"/>
    <property type="match status" value="1"/>
</dbReference>
<proteinExistence type="inferred from homology"/>
<feature type="domain" description="RNA polymerase sigma-70 region 2" evidence="5">
    <location>
        <begin position="51"/>
        <end position="116"/>
    </location>
</feature>
<evidence type="ECO:0000256" key="3">
    <source>
        <dbReference type="ARBA" id="ARBA00023082"/>
    </source>
</evidence>
<comment type="similarity">
    <text evidence="1">Belongs to the sigma-70 factor family. ECF subfamily.</text>
</comment>
<keyword evidence="4" id="KW-0804">Transcription</keyword>
<comment type="caution">
    <text evidence="7">The sequence shown here is derived from an EMBL/GenBank/DDBJ whole genome shotgun (WGS) entry which is preliminary data.</text>
</comment>
<dbReference type="GO" id="GO:0003677">
    <property type="term" value="F:DNA binding"/>
    <property type="evidence" value="ECO:0007669"/>
    <property type="project" value="InterPro"/>
</dbReference>
<dbReference type="InterPro" id="IPR039425">
    <property type="entry name" value="RNA_pol_sigma-70-like"/>
</dbReference>
<keyword evidence="2" id="KW-0805">Transcription regulation</keyword>
<dbReference type="STRING" id="1232681.ADIS_0884"/>
<dbReference type="Gene3D" id="1.10.1740.10">
    <property type="match status" value="1"/>
</dbReference>
<evidence type="ECO:0000313" key="7">
    <source>
        <dbReference type="EMBL" id="EON78534.1"/>
    </source>
</evidence>
<protein>
    <submittedName>
        <fullName evidence="7">RNA polymerase ECF-type sigma factor</fullName>
    </submittedName>
</protein>
<evidence type="ECO:0000313" key="8">
    <source>
        <dbReference type="Proteomes" id="UP000013909"/>
    </source>
</evidence>
<dbReference type="InterPro" id="IPR013324">
    <property type="entry name" value="RNA_pol_sigma_r3/r4-like"/>
</dbReference>
<dbReference type="SUPFAM" id="SSF88659">
    <property type="entry name" value="Sigma3 and sigma4 domains of RNA polymerase sigma factors"/>
    <property type="match status" value="1"/>
</dbReference>
<feature type="domain" description="RNA polymerase sigma factor 70 region 4 type 2" evidence="6">
    <location>
        <begin position="152"/>
        <end position="202"/>
    </location>
</feature>
<dbReference type="Gene3D" id="1.10.10.10">
    <property type="entry name" value="Winged helix-like DNA-binding domain superfamily/Winged helix DNA-binding domain"/>
    <property type="match status" value="1"/>
</dbReference>
<dbReference type="SUPFAM" id="SSF88946">
    <property type="entry name" value="Sigma2 domain of RNA polymerase sigma factors"/>
    <property type="match status" value="1"/>
</dbReference>
<evidence type="ECO:0000256" key="4">
    <source>
        <dbReference type="ARBA" id="ARBA00023163"/>
    </source>
</evidence>
<dbReference type="Pfam" id="PF08281">
    <property type="entry name" value="Sigma70_r4_2"/>
    <property type="match status" value="1"/>
</dbReference>
<organism evidence="7 8">
    <name type="scientific">Lunatimonas lonarensis</name>
    <dbReference type="NCBI Taxonomy" id="1232681"/>
    <lineage>
        <taxon>Bacteria</taxon>
        <taxon>Pseudomonadati</taxon>
        <taxon>Bacteroidota</taxon>
        <taxon>Cytophagia</taxon>
        <taxon>Cytophagales</taxon>
        <taxon>Cyclobacteriaceae</taxon>
    </lineage>
</organism>
<dbReference type="InterPro" id="IPR013249">
    <property type="entry name" value="RNA_pol_sigma70_r4_t2"/>
</dbReference>
<dbReference type="PANTHER" id="PTHR43133">
    <property type="entry name" value="RNA POLYMERASE ECF-TYPE SIGMA FACTO"/>
    <property type="match status" value="1"/>
</dbReference>
<evidence type="ECO:0000259" key="5">
    <source>
        <dbReference type="Pfam" id="PF04542"/>
    </source>
</evidence>
<dbReference type="InterPro" id="IPR014284">
    <property type="entry name" value="RNA_pol_sigma-70_dom"/>
</dbReference>
<dbReference type="InterPro" id="IPR036388">
    <property type="entry name" value="WH-like_DNA-bd_sf"/>
</dbReference>
<dbReference type="EMBL" id="AQHR01000029">
    <property type="protein sequence ID" value="EON78534.1"/>
    <property type="molecule type" value="Genomic_DNA"/>
</dbReference>